<dbReference type="GO" id="GO:0043005">
    <property type="term" value="C:neuron projection"/>
    <property type="evidence" value="ECO:0007669"/>
    <property type="project" value="TreeGrafter"/>
</dbReference>
<evidence type="ECO:0000313" key="5">
    <source>
        <dbReference type="RefSeq" id="XP_013410573.1"/>
    </source>
</evidence>
<dbReference type="FunFam" id="1.20.1050.80:FF:000013">
    <property type="entry name" value="Ankyrin repeat domain 27 (VPS9 domain)"/>
    <property type="match status" value="1"/>
</dbReference>
<dbReference type="GO" id="GO:0030133">
    <property type="term" value="C:transport vesicle"/>
    <property type="evidence" value="ECO:0007669"/>
    <property type="project" value="TreeGrafter"/>
</dbReference>
<dbReference type="GO" id="GO:0005770">
    <property type="term" value="C:late endosome"/>
    <property type="evidence" value="ECO:0007669"/>
    <property type="project" value="TreeGrafter"/>
</dbReference>
<proteinExistence type="predicted"/>
<feature type="repeat" description="ANK" evidence="1">
    <location>
        <begin position="862"/>
        <end position="894"/>
    </location>
</feature>
<dbReference type="GO" id="GO:0045022">
    <property type="term" value="P:early endosome to late endosome transport"/>
    <property type="evidence" value="ECO:0007669"/>
    <property type="project" value="TreeGrafter"/>
</dbReference>
<dbReference type="STRING" id="7574.A0A1S3JJM2"/>
<feature type="region of interest" description="Disordered" evidence="2">
    <location>
        <begin position="953"/>
        <end position="977"/>
    </location>
</feature>
<dbReference type="InterPro" id="IPR051248">
    <property type="entry name" value="UPF0507/Ank_repeat_27"/>
</dbReference>
<dbReference type="GO" id="GO:0000149">
    <property type="term" value="F:SNARE binding"/>
    <property type="evidence" value="ECO:0007669"/>
    <property type="project" value="TreeGrafter"/>
</dbReference>
<dbReference type="Gene3D" id="1.25.40.20">
    <property type="entry name" value="Ankyrin repeat-containing domain"/>
    <property type="match status" value="4"/>
</dbReference>
<reference evidence="5" key="1">
    <citation type="submission" date="2025-08" db="UniProtKB">
        <authorList>
            <consortium name="RefSeq"/>
        </authorList>
    </citation>
    <scope>IDENTIFICATION</scope>
    <source>
        <tissue evidence="5">Gonads</tissue>
    </source>
</reference>
<dbReference type="GeneID" id="106173833"/>
<feature type="domain" description="VPS9" evidence="3">
    <location>
        <begin position="252"/>
        <end position="398"/>
    </location>
</feature>
<dbReference type="GO" id="GO:0048812">
    <property type="term" value="P:neuron projection morphogenesis"/>
    <property type="evidence" value="ECO:0007669"/>
    <property type="project" value="TreeGrafter"/>
</dbReference>
<feature type="region of interest" description="Disordered" evidence="2">
    <location>
        <begin position="1318"/>
        <end position="1344"/>
    </location>
</feature>
<dbReference type="RefSeq" id="XP_013410573.1">
    <property type="nucleotide sequence ID" value="XM_013555119.1"/>
</dbReference>
<name>A0A1S3JJM2_LINAN</name>
<dbReference type="InterPro" id="IPR003123">
    <property type="entry name" value="VPS9"/>
</dbReference>
<dbReference type="CDD" id="cd22885">
    <property type="entry name" value="ANKRD27_zf1"/>
    <property type="match status" value="1"/>
</dbReference>
<dbReference type="InterPro" id="IPR002110">
    <property type="entry name" value="Ankyrin_rpt"/>
</dbReference>
<evidence type="ECO:0000259" key="3">
    <source>
        <dbReference type="PROSITE" id="PS51205"/>
    </source>
</evidence>
<feature type="repeat" description="ANK" evidence="1">
    <location>
        <begin position="895"/>
        <end position="927"/>
    </location>
</feature>
<dbReference type="Proteomes" id="UP000085678">
    <property type="component" value="Unplaced"/>
</dbReference>
<feature type="repeat" description="ANK" evidence="1">
    <location>
        <begin position="829"/>
        <end position="861"/>
    </location>
</feature>
<sequence>MQSYDEDLFENKFFVNLQSKYAEIYNFAADNRYMICVPRTGHSSSKYLYTEEDYRNHILIPVDDTPGTFKTANDKEVTIQSGVITTGQGFKDVRNAHILFEETYFNDHDESFRVLCIDIALEGGNAKPKGTNSKFGESVPDVPVVVLQTFEDCLELLWGHAANNKTQKQLDHIIQLFNESYDRLDGKSLVHYVDAANALFTRAMQTVLKDNHLKRSARHNKAYLDCIKVAVETYVMHGIYKKIFKGISVCRASEDAKLNKINRNLAELQLRDLGVRAEFRENIPKAKKELQTLNRYSTPLGKLNCIKKVVTILMQPPRRWHTKQTQEEQSALLTTDDLLPILVFLVVKSEIPNWFAHLTYMLKFRFSKANNDDEYGFYAASTEAAIEHVYSGSLSSLQLGTANPQPLVLARSQLQGGSGCSSADSADSMIGKLFQYVRDGKTQEVEKMLNKKEVLLEEAKQQMCHPLCSCDRCEQVLARSRNDASAVTAYSRDDRGFTALHVSALCGNVHVMNVLIHRGGVVNATDYHGSTPLHIACQRGHQKVVLLLLDQGANFNAADNDGNTPLHLCAANGHEECVKAVIFMGRSKGLDLNAGNDWGETPLHLASKWGYEGIVKILLENEALPTVTNRKHLSPLQCSSNVRVSQMLSEAIEENTSMRTFETVDTMLESIESVSDMDSLGPRKHSFKKQFESGPGLSRHFNSQEPSLPIKVVSQSLVDKKDYKKIDKLLKTVARNDIEMVKFILGWTDDLEEEMDIDMTKRTLCHPLCQCDKCMPVQMLTTPRTDVTVNMSNVDGYAPLHVASRYGFKDLIMLFIKRGANVNARSKVSQWTPLHLACQYDQAEAVELLLDHGAKINAKNVNGVTPLHMCCFQGNPRAASVLLQHGASVDLTDHQGNTPLHTAAKRNDLNLVQLLLIHGSSVRAKNNKKISPIQLAKHDKVIMLLDEAYSKVPDLPQEDVQPSPEKEKRRPHGQSTVRAAVNKKSSMHDLFSAFEEQDLKRLQNLVGSIRTFNPRASLRHTVTLDKSLPRFDKHLTQQLEIQHFDIGRLKHVETRDKSKPVIQAEFEDKLTGDVELGLGVSDECKDRVRKDYELDDMTKSQGVDNLSGSLAQSSLTFDDISVSSPLVEGTRMREQNAQLRESFSSWDDVEEEANSYPGLRTNGNDGSLNCSHGGQVEQSQQISQEDGGQDGLSASSLDTHGNKPDHHDNKSDHYDNNPKCHDNCLDLLESECHENYLVYQTTISDHENDSVHLDNKTDHLDNKTDHLDNKVNSSSNVLESIDYQTSECNKRQDAVNCEQVNPASLDHMKRENSDIKENVQSDDLIKQDSGLCSNPAELQTPSIY</sequence>
<dbReference type="PANTHER" id="PTHR24170:SF2">
    <property type="entry name" value="ANKYRIN REPEAT DOMAIN-CONTAINING PROTEIN 27"/>
    <property type="match status" value="1"/>
</dbReference>
<dbReference type="Pfam" id="PF02204">
    <property type="entry name" value="VPS9"/>
    <property type="match status" value="1"/>
</dbReference>
<dbReference type="Pfam" id="PF13857">
    <property type="entry name" value="Ank_5"/>
    <property type="match status" value="1"/>
</dbReference>
<dbReference type="CDD" id="cd22886">
    <property type="entry name" value="ANKRD27_zf2"/>
    <property type="match status" value="1"/>
</dbReference>
<dbReference type="InterPro" id="IPR036770">
    <property type="entry name" value="Ankyrin_rpt-contain_sf"/>
</dbReference>
<protein>
    <submittedName>
        <fullName evidence="5">Ankyrin repeat domain-containing protein 27 isoform X1</fullName>
    </submittedName>
</protein>
<dbReference type="PANTHER" id="PTHR24170">
    <property type="entry name" value="ANKYRIN REPEAT DOMAIN-CONTAINING PROTEIN 27"/>
    <property type="match status" value="1"/>
</dbReference>
<evidence type="ECO:0000256" key="2">
    <source>
        <dbReference type="SAM" id="MobiDB-lite"/>
    </source>
</evidence>
<evidence type="ECO:0000313" key="4">
    <source>
        <dbReference type="Proteomes" id="UP000085678"/>
    </source>
</evidence>
<dbReference type="Gene3D" id="1.20.1050.80">
    <property type="entry name" value="VPS9 domain"/>
    <property type="match status" value="1"/>
</dbReference>
<dbReference type="OrthoDB" id="411646at2759"/>
<dbReference type="KEGG" id="lak:106173833"/>
<keyword evidence="1" id="KW-0040">ANK repeat</keyword>
<feature type="repeat" description="ANK" evidence="1">
    <location>
        <begin position="598"/>
        <end position="630"/>
    </location>
</feature>
<dbReference type="PRINTS" id="PR01415">
    <property type="entry name" value="ANKYRIN"/>
</dbReference>
<dbReference type="PROSITE" id="PS51205">
    <property type="entry name" value="VPS9"/>
    <property type="match status" value="1"/>
</dbReference>
<feature type="compositionally biased region" description="Polar residues" evidence="2">
    <location>
        <begin position="1161"/>
        <end position="1199"/>
    </location>
</feature>
<dbReference type="SUPFAM" id="SSF48403">
    <property type="entry name" value="Ankyrin repeat"/>
    <property type="match status" value="2"/>
</dbReference>
<dbReference type="InterPro" id="IPR037191">
    <property type="entry name" value="VPS9_dom_sf"/>
</dbReference>
<feature type="repeat" description="ANK" evidence="1">
    <location>
        <begin position="795"/>
        <end position="827"/>
    </location>
</feature>
<dbReference type="GO" id="GO:0005769">
    <property type="term" value="C:early endosome"/>
    <property type="evidence" value="ECO:0007669"/>
    <property type="project" value="TreeGrafter"/>
</dbReference>
<dbReference type="PROSITE" id="PS50088">
    <property type="entry name" value="ANK_REPEAT"/>
    <property type="match status" value="8"/>
</dbReference>
<feature type="repeat" description="ANK" evidence="1">
    <location>
        <begin position="528"/>
        <end position="560"/>
    </location>
</feature>
<feature type="repeat" description="ANK" evidence="1">
    <location>
        <begin position="561"/>
        <end position="597"/>
    </location>
</feature>
<organism evidence="4 5">
    <name type="scientific">Lingula anatina</name>
    <name type="common">Brachiopod</name>
    <name type="synonym">Lingula unguis</name>
    <dbReference type="NCBI Taxonomy" id="7574"/>
    <lineage>
        <taxon>Eukaryota</taxon>
        <taxon>Metazoa</taxon>
        <taxon>Spiralia</taxon>
        <taxon>Lophotrochozoa</taxon>
        <taxon>Brachiopoda</taxon>
        <taxon>Linguliformea</taxon>
        <taxon>Lingulata</taxon>
        <taxon>Lingulida</taxon>
        <taxon>Linguloidea</taxon>
        <taxon>Lingulidae</taxon>
        <taxon>Lingula</taxon>
    </lineage>
</organism>
<feature type="repeat" description="ANK" evidence="1">
    <location>
        <begin position="495"/>
        <end position="527"/>
    </location>
</feature>
<dbReference type="Pfam" id="PF12796">
    <property type="entry name" value="Ank_2"/>
    <property type="match status" value="2"/>
</dbReference>
<dbReference type="PROSITE" id="PS50297">
    <property type="entry name" value="ANK_REP_REGION"/>
    <property type="match status" value="8"/>
</dbReference>
<accession>A0A1S3JJM2</accession>
<feature type="compositionally biased region" description="Polar residues" evidence="2">
    <location>
        <begin position="1330"/>
        <end position="1344"/>
    </location>
</feature>
<dbReference type="GO" id="GO:0097422">
    <property type="term" value="C:tubular endosome"/>
    <property type="evidence" value="ECO:0007669"/>
    <property type="project" value="TreeGrafter"/>
</dbReference>
<feature type="region of interest" description="Disordered" evidence="2">
    <location>
        <begin position="1141"/>
        <end position="1216"/>
    </location>
</feature>
<dbReference type="SMART" id="SM00248">
    <property type="entry name" value="ANK"/>
    <property type="match status" value="8"/>
</dbReference>
<dbReference type="Pfam" id="PF00023">
    <property type="entry name" value="Ank"/>
    <property type="match status" value="1"/>
</dbReference>
<dbReference type="SUPFAM" id="SSF109993">
    <property type="entry name" value="VPS9 domain"/>
    <property type="match status" value="1"/>
</dbReference>
<keyword evidence="4" id="KW-1185">Reference proteome</keyword>
<dbReference type="GO" id="GO:0005085">
    <property type="term" value="F:guanyl-nucleotide exchange factor activity"/>
    <property type="evidence" value="ECO:0007669"/>
    <property type="project" value="TreeGrafter"/>
</dbReference>
<dbReference type="GO" id="GO:0005886">
    <property type="term" value="C:plasma membrane"/>
    <property type="evidence" value="ECO:0007669"/>
    <property type="project" value="TreeGrafter"/>
</dbReference>
<evidence type="ECO:0000256" key="1">
    <source>
        <dbReference type="PROSITE-ProRule" id="PRU00023"/>
    </source>
</evidence>
<dbReference type="InParanoid" id="A0A1S3JJM2"/>
<gene>
    <name evidence="5" type="primary">LOC106173833</name>
</gene>
<feature type="compositionally biased region" description="Basic and acidic residues" evidence="2">
    <location>
        <begin position="1200"/>
        <end position="1216"/>
    </location>
</feature>